<feature type="compositionally biased region" description="Low complexity" evidence="1">
    <location>
        <begin position="234"/>
        <end position="251"/>
    </location>
</feature>
<feature type="compositionally biased region" description="Basic and acidic residues" evidence="1">
    <location>
        <begin position="108"/>
        <end position="122"/>
    </location>
</feature>
<evidence type="ECO:0000313" key="3">
    <source>
        <dbReference type="EMBL" id="PSR77883.1"/>
    </source>
</evidence>
<dbReference type="InterPro" id="IPR045341">
    <property type="entry name" value="DUF6532"/>
</dbReference>
<dbReference type="AlphaFoldDB" id="A0A2R6NWE1"/>
<organism evidence="3 4">
    <name type="scientific">Hermanssonia centrifuga</name>
    <dbReference type="NCBI Taxonomy" id="98765"/>
    <lineage>
        <taxon>Eukaryota</taxon>
        <taxon>Fungi</taxon>
        <taxon>Dikarya</taxon>
        <taxon>Basidiomycota</taxon>
        <taxon>Agaricomycotina</taxon>
        <taxon>Agaricomycetes</taxon>
        <taxon>Polyporales</taxon>
        <taxon>Meruliaceae</taxon>
        <taxon>Hermanssonia</taxon>
    </lineage>
</organism>
<evidence type="ECO:0000313" key="4">
    <source>
        <dbReference type="Proteomes" id="UP000186601"/>
    </source>
</evidence>
<feature type="compositionally biased region" description="Acidic residues" evidence="1">
    <location>
        <begin position="17"/>
        <end position="26"/>
    </location>
</feature>
<evidence type="ECO:0000259" key="2">
    <source>
        <dbReference type="Pfam" id="PF20149"/>
    </source>
</evidence>
<gene>
    <name evidence="3" type="ORF">PHLCEN_2v7663</name>
</gene>
<feature type="compositionally biased region" description="Basic and acidic residues" evidence="1">
    <location>
        <begin position="204"/>
        <end position="218"/>
    </location>
</feature>
<protein>
    <recommendedName>
        <fullName evidence="2">DUF6532 domain-containing protein</fullName>
    </recommendedName>
</protein>
<dbReference type="Proteomes" id="UP000186601">
    <property type="component" value="Unassembled WGS sequence"/>
</dbReference>
<reference evidence="3 4" key="1">
    <citation type="submission" date="2018-02" db="EMBL/GenBank/DDBJ databases">
        <title>Genome sequence of the basidiomycete white-rot fungus Phlebia centrifuga.</title>
        <authorList>
            <person name="Granchi Z."/>
            <person name="Peng M."/>
            <person name="de Vries R.P."/>
            <person name="Hilden K."/>
            <person name="Makela M.R."/>
            <person name="Grigoriev I."/>
            <person name="Riley R."/>
        </authorList>
    </citation>
    <scope>NUCLEOTIDE SEQUENCE [LARGE SCALE GENOMIC DNA]</scope>
    <source>
        <strain evidence="3 4">FBCC195</strain>
    </source>
</reference>
<proteinExistence type="predicted"/>
<feature type="compositionally biased region" description="Basic residues" evidence="1">
    <location>
        <begin position="289"/>
        <end position="300"/>
    </location>
</feature>
<feature type="compositionally biased region" description="Basic and acidic residues" evidence="1">
    <location>
        <begin position="267"/>
        <end position="279"/>
    </location>
</feature>
<feature type="compositionally biased region" description="Low complexity" evidence="1">
    <location>
        <begin position="169"/>
        <end position="185"/>
    </location>
</feature>
<feature type="region of interest" description="Disordered" evidence="1">
    <location>
        <begin position="55"/>
        <end position="326"/>
    </location>
</feature>
<feature type="region of interest" description="Disordered" evidence="1">
    <location>
        <begin position="1"/>
        <end position="42"/>
    </location>
</feature>
<accession>A0A2R6NWE1</accession>
<dbReference type="Pfam" id="PF20149">
    <property type="entry name" value="DUF6532"/>
    <property type="match status" value="1"/>
</dbReference>
<name>A0A2R6NWE1_9APHY</name>
<dbReference type="STRING" id="98765.A0A2R6NWE1"/>
<dbReference type="EMBL" id="MLYV02000769">
    <property type="protein sequence ID" value="PSR77883.1"/>
    <property type="molecule type" value="Genomic_DNA"/>
</dbReference>
<feature type="compositionally biased region" description="Low complexity" evidence="1">
    <location>
        <begin position="124"/>
        <end position="140"/>
    </location>
</feature>
<comment type="caution">
    <text evidence="3">The sequence shown here is derived from an EMBL/GenBank/DDBJ whole genome shotgun (WGS) entry which is preliminary data.</text>
</comment>
<dbReference type="OrthoDB" id="3268553at2759"/>
<sequence>MPSTSKHKKTPRRVDSTESEQSDDEPAIPQKRARKKTSKQAEIDKEYSIVVLTLHKQTVEPEVEEGDELSDLSAESEEEDVIEPRFVSKGVVEVSAPLPKKQLPRVGDPAKRSADTTQDSERQLPSASHSSASLPPSTSPRVSSTNHSRSPLQRHPPAFRSRSSLSYLSGATSPPSTRASSPAPSFNDADLLTSVRGRPAQRSHYYEEREHSREDPAHAHGTLALDLHLSTTASPRSSPLPSESRGRSPSSQHSVHGSQSYRHHHNSSRERQQPRELQKRARSSSRGVVSRRKKRHHSRSKSPLAMEAVRWAHGNPPSKKARPQASDYDQTIETLINLAVRRFFVRIYKIYGFPDTATATSWAQQAWTSTCKTANKRFSEVDSERIVRAIVSRASSARTHLRDKIRKMVCDIYRFNMDASKKSTKDANIKLYNYLREGKPMRFCYKNWDDGGSALPTGLNEPAIIFRGLQAELFKNHADIGVEFHAEFNPLPLPTIALMLTILEYGIESWRDGVYNADHAFTEKLYHSRYTEHLKQVNEWAALNEEVCIKIRSSMFKRILRLGNIQLNMGNIVGVALSNEARDRARAEMATQTGETDSENEG</sequence>
<evidence type="ECO:0000256" key="1">
    <source>
        <dbReference type="SAM" id="MobiDB-lite"/>
    </source>
</evidence>
<feature type="compositionally biased region" description="Polar residues" evidence="1">
    <location>
        <begin position="141"/>
        <end position="151"/>
    </location>
</feature>
<feature type="compositionally biased region" description="Basic residues" evidence="1">
    <location>
        <begin position="1"/>
        <end position="11"/>
    </location>
</feature>
<feature type="domain" description="DUF6532" evidence="2">
    <location>
        <begin position="341"/>
        <end position="540"/>
    </location>
</feature>
<keyword evidence="4" id="KW-1185">Reference proteome</keyword>
<feature type="compositionally biased region" description="Acidic residues" evidence="1">
    <location>
        <begin position="61"/>
        <end position="81"/>
    </location>
</feature>